<keyword evidence="2" id="KW-0812">Transmembrane</keyword>
<feature type="region of interest" description="Disordered" evidence="1">
    <location>
        <begin position="1"/>
        <end position="63"/>
    </location>
</feature>
<dbReference type="RefSeq" id="XP_046070512.1">
    <property type="nucleotide sequence ID" value="XM_046220665.1"/>
</dbReference>
<gene>
    <name evidence="3" type="ORF">BGW36DRAFT_429250</name>
</gene>
<dbReference type="InterPro" id="IPR029063">
    <property type="entry name" value="SAM-dependent_MTases_sf"/>
</dbReference>
<proteinExistence type="predicted"/>
<keyword evidence="3" id="KW-0489">Methyltransferase</keyword>
<dbReference type="AlphaFoldDB" id="A0AAD4KMK1"/>
<dbReference type="GO" id="GO:0032259">
    <property type="term" value="P:methylation"/>
    <property type="evidence" value="ECO:0007669"/>
    <property type="project" value="UniProtKB-KW"/>
</dbReference>
<dbReference type="Gene3D" id="3.40.50.150">
    <property type="entry name" value="Vaccinia Virus protein VP39"/>
    <property type="match status" value="1"/>
</dbReference>
<dbReference type="PANTHER" id="PTHR42912">
    <property type="entry name" value="METHYLTRANSFERASE"/>
    <property type="match status" value="1"/>
</dbReference>
<keyword evidence="2" id="KW-1133">Transmembrane helix</keyword>
<name>A0AAD4KMK1_9EURO</name>
<organism evidence="3 4">
    <name type="scientific">Talaromyces proteolyticus</name>
    <dbReference type="NCBI Taxonomy" id="1131652"/>
    <lineage>
        <taxon>Eukaryota</taxon>
        <taxon>Fungi</taxon>
        <taxon>Dikarya</taxon>
        <taxon>Ascomycota</taxon>
        <taxon>Pezizomycotina</taxon>
        <taxon>Eurotiomycetes</taxon>
        <taxon>Eurotiomycetidae</taxon>
        <taxon>Eurotiales</taxon>
        <taxon>Trichocomaceae</taxon>
        <taxon>Talaromyces</taxon>
        <taxon>Talaromyces sect. Bacilispori</taxon>
    </lineage>
</organism>
<dbReference type="Pfam" id="PF13489">
    <property type="entry name" value="Methyltransf_23"/>
    <property type="match status" value="1"/>
</dbReference>
<evidence type="ECO:0000256" key="1">
    <source>
        <dbReference type="SAM" id="MobiDB-lite"/>
    </source>
</evidence>
<dbReference type="EMBL" id="JAJTJA010000008">
    <property type="protein sequence ID" value="KAH8695370.1"/>
    <property type="molecule type" value="Genomic_DNA"/>
</dbReference>
<keyword evidence="4" id="KW-1185">Reference proteome</keyword>
<dbReference type="InterPro" id="IPR050508">
    <property type="entry name" value="Methyltransf_Superfamily"/>
</dbReference>
<dbReference type="GeneID" id="70250952"/>
<comment type="caution">
    <text evidence="3">The sequence shown here is derived from an EMBL/GenBank/DDBJ whole genome shotgun (WGS) entry which is preliminary data.</text>
</comment>
<dbReference type="Proteomes" id="UP001201262">
    <property type="component" value="Unassembled WGS sequence"/>
</dbReference>
<dbReference type="PANTHER" id="PTHR42912:SF83">
    <property type="entry name" value="METHYLTRANSFERASE TYPE 11 DOMAIN-CONTAINING PROTEIN"/>
    <property type="match status" value="1"/>
</dbReference>
<feature type="transmembrane region" description="Helical" evidence="2">
    <location>
        <begin position="70"/>
        <end position="90"/>
    </location>
</feature>
<sequence length="381" mass="42713">MPPTSGDRATEVASHLQRTRPGTKPKVIRPKKTATPRPPPATRGPSKGSSPFKTVPVKPTVSHHGVSPRVLTMFGVGMLGIGMYCGYLYSSYRQAVIQSKTMEVPDDVSDRYNTTATYYDDEVDLGERFMQLGAKRKELVRMARGDVLEVSCGTGRNMGYYQLGEKRGLDAQGHSEIQGCRSVTFVDLSPQMVEVAKRKFQQQYPGFERAAFWTEDARKYLPSKKQLSSQSQSARSQSSERAEWSYSRPYFDTVLETMGLCSTPDPVGLLRHLGSITEPEKGRILLLEHGRSRYDWVNNILDNLAPAHAHRHGCWWNRDIGQIVEQSGLEVVEIKRYHLGTTWRVILRPKPGPRSGLEQAAPEKQPQGGEEKSRSFLGFSV</sequence>
<feature type="compositionally biased region" description="Basic residues" evidence="1">
    <location>
        <begin position="17"/>
        <end position="34"/>
    </location>
</feature>
<evidence type="ECO:0000256" key="2">
    <source>
        <dbReference type="SAM" id="Phobius"/>
    </source>
</evidence>
<evidence type="ECO:0000313" key="3">
    <source>
        <dbReference type="EMBL" id="KAH8695370.1"/>
    </source>
</evidence>
<reference evidence="3" key="1">
    <citation type="submission" date="2021-12" db="EMBL/GenBank/DDBJ databases">
        <title>Convergent genome expansion in fungi linked to evolution of root-endophyte symbiosis.</title>
        <authorList>
            <consortium name="DOE Joint Genome Institute"/>
            <person name="Ke Y.-H."/>
            <person name="Bonito G."/>
            <person name="Liao H.-L."/>
            <person name="Looney B."/>
            <person name="Rojas-Flechas A."/>
            <person name="Nash J."/>
            <person name="Hameed K."/>
            <person name="Schadt C."/>
            <person name="Martin F."/>
            <person name="Crous P.W."/>
            <person name="Miettinen O."/>
            <person name="Magnuson J.K."/>
            <person name="Labbe J."/>
            <person name="Jacobson D."/>
            <person name="Doktycz M.J."/>
            <person name="Veneault-Fourrey C."/>
            <person name="Kuo A."/>
            <person name="Mondo S."/>
            <person name="Calhoun S."/>
            <person name="Riley R."/>
            <person name="Ohm R."/>
            <person name="LaButti K."/>
            <person name="Andreopoulos B."/>
            <person name="Pangilinan J."/>
            <person name="Nolan M."/>
            <person name="Tritt A."/>
            <person name="Clum A."/>
            <person name="Lipzen A."/>
            <person name="Daum C."/>
            <person name="Barry K."/>
            <person name="Grigoriev I.V."/>
            <person name="Vilgalys R."/>
        </authorList>
    </citation>
    <scope>NUCLEOTIDE SEQUENCE</scope>
    <source>
        <strain evidence="3">PMI_201</strain>
    </source>
</reference>
<protein>
    <submittedName>
        <fullName evidence="3">Methyltransferase domain-containing protein</fullName>
    </submittedName>
</protein>
<keyword evidence="3" id="KW-0808">Transferase</keyword>
<dbReference type="SUPFAM" id="SSF53335">
    <property type="entry name" value="S-adenosyl-L-methionine-dependent methyltransferases"/>
    <property type="match status" value="1"/>
</dbReference>
<keyword evidence="2" id="KW-0472">Membrane</keyword>
<dbReference type="GO" id="GO:0008168">
    <property type="term" value="F:methyltransferase activity"/>
    <property type="evidence" value="ECO:0007669"/>
    <property type="project" value="UniProtKB-KW"/>
</dbReference>
<feature type="region of interest" description="Disordered" evidence="1">
    <location>
        <begin position="350"/>
        <end position="381"/>
    </location>
</feature>
<accession>A0AAD4KMK1</accession>
<evidence type="ECO:0000313" key="4">
    <source>
        <dbReference type="Proteomes" id="UP001201262"/>
    </source>
</evidence>